<gene>
    <name evidence="4" type="ORF">C8F04DRAFT_1004491</name>
</gene>
<feature type="binding site" evidence="1">
    <location>
        <position position="889"/>
    </location>
    <ligand>
        <name>2-oxoglutarate</name>
        <dbReference type="ChEBI" id="CHEBI:16810"/>
    </ligand>
</feature>
<dbReference type="InterPro" id="IPR037151">
    <property type="entry name" value="AlkB-like_sf"/>
</dbReference>
<dbReference type="InterPro" id="IPR027450">
    <property type="entry name" value="AlkB-like"/>
</dbReference>
<accession>A0AAD6SQH7</accession>
<dbReference type="PANTHER" id="PTHR31573">
    <property type="entry name" value="ALPHA-KETOGLUTARATE-DEPENDENT DIOXYGENASE ALKB HOMOLOG 2"/>
    <property type="match status" value="1"/>
</dbReference>
<reference evidence="4" key="1">
    <citation type="submission" date="2023-03" db="EMBL/GenBank/DDBJ databases">
        <title>Massive genome expansion in bonnet fungi (Mycena s.s.) driven by repeated elements and novel gene families across ecological guilds.</title>
        <authorList>
            <consortium name="Lawrence Berkeley National Laboratory"/>
            <person name="Harder C.B."/>
            <person name="Miyauchi S."/>
            <person name="Viragh M."/>
            <person name="Kuo A."/>
            <person name="Thoen E."/>
            <person name="Andreopoulos B."/>
            <person name="Lu D."/>
            <person name="Skrede I."/>
            <person name="Drula E."/>
            <person name="Henrissat B."/>
            <person name="Morin E."/>
            <person name="Kohler A."/>
            <person name="Barry K."/>
            <person name="LaButti K."/>
            <person name="Morin E."/>
            <person name="Salamov A."/>
            <person name="Lipzen A."/>
            <person name="Mereny Z."/>
            <person name="Hegedus B."/>
            <person name="Baldrian P."/>
            <person name="Stursova M."/>
            <person name="Weitz H."/>
            <person name="Taylor A."/>
            <person name="Grigoriev I.V."/>
            <person name="Nagy L.G."/>
            <person name="Martin F."/>
            <person name="Kauserud H."/>
        </authorList>
    </citation>
    <scope>NUCLEOTIDE SEQUENCE</scope>
    <source>
        <strain evidence="4">CBHHK200</strain>
    </source>
</reference>
<protein>
    <recommendedName>
        <fullName evidence="3">Alpha-ketoglutarate-dependent dioxygenase AlkB-like domain-containing protein</fullName>
    </recommendedName>
</protein>
<keyword evidence="5" id="KW-1185">Reference proteome</keyword>
<feature type="domain" description="Alpha-ketoglutarate-dependent dioxygenase AlkB-like" evidence="3">
    <location>
        <begin position="826"/>
        <end position="957"/>
    </location>
</feature>
<evidence type="ECO:0000256" key="1">
    <source>
        <dbReference type="PIRSR" id="PIRSR632852-1"/>
    </source>
</evidence>
<organism evidence="4 5">
    <name type="scientific">Mycena alexandri</name>
    <dbReference type="NCBI Taxonomy" id="1745969"/>
    <lineage>
        <taxon>Eukaryota</taxon>
        <taxon>Fungi</taxon>
        <taxon>Dikarya</taxon>
        <taxon>Basidiomycota</taxon>
        <taxon>Agaricomycotina</taxon>
        <taxon>Agaricomycetes</taxon>
        <taxon>Agaricomycetidae</taxon>
        <taxon>Agaricales</taxon>
        <taxon>Marasmiineae</taxon>
        <taxon>Mycenaceae</taxon>
        <taxon>Mycena</taxon>
    </lineage>
</organism>
<proteinExistence type="predicted"/>
<feature type="region of interest" description="Disordered" evidence="2">
    <location>
        <begin position="564"/>
        <end position="586"/>
    </location>
</feature>
<dbReference type="EMBL" id="JARJCM010000078">
    <property type="protein sequence ID" value="KAJ7031874.1"/>
    <property type="molecule type" value="Genomic_DNA"/>
</dbReference>
<evidence type="ECO:0000313" key="5">
    <source>
        <dbReference type="Proteomes" id="UP001218188"/>
    </source>
</evidence>
<evidence type="ECO:0000259" key="3">
    <source>
        <dbReference type="Pfam" id="PF13532"/>
    </source>
</evidence>
<feature type="binding site" evidence="1">
    <location>
        <begin position="832"/>
        <end position="834"/>
    </location>
    <ligand>
        <name>substrate</name>
    </ligand>
</feature>
<feature type="binding site" evidence="1">
    <location>
        <position position="880"/>
    </location>
    <ligand>
        <name>2-oxoglutarate</name>
        <dbReference type="ChEBI" id="CHEBI:16810"/>
    </ligand>
</feature>
<sequence>MRAPTSLEDRGLLQDEPFASAFCTRRAGSKQQMPHVFMEKILVKLEAEPESFTAVEEWRKLAFKPDESCQRRNYGLRNQDKSGSHSRKLLMHFIKFYWYLFCGLDAMQLLRSQKLGGFINTACQLHPTLVKLEPVDGPMSPLTELSDDDDDTPPFPVIQDGVGALRHFAAEAPSQLIAIHPSASLVAKESTPQLALQLPQSVFTEPSLAVDNGLPNAPEDADQRIDRPVLELEPPDTVRTPVRPKIVIREPAAPARRKPGRPPKVRPAPELPAGGTPLLLKSLDESGEISASNRLLEPANFFTPSVCEERLLSTIPNNQPRIENPLPQLHVGITIKPEPMEEESKHLRLLDSADTQENWLNLRAHDETRHESHELPVLNLPTEPHIISKAPLERLPPIWAQSRQEVCESFEWFRSYQGGVYQNDGTVKGYLLSGFPAQRDCFECGGKLIVSHGGGKADSSRIQRGHVTNITADDQRLDDLSVRALMNNYHTGQPIVLLIDDKYGPFPFDLVGRNVYMAVLGFYRIIHTWAEYQPSNSNTNGRVVRYKFAFQWCEGQGEPWWLNQSNDSSVSDPAEKRVKAGPKPAAMSPLKPAHLYNECARCLQSSPHVFRQTWACFNPRCHFFWMTHGALLPSQLDYNPEFLSVIDPRPLPFSYRGTLLPTKLVLNPSDGVTTTYAYSRGWHCRKCGRLSCRSAWEHYKCPSCQDTHKIIGNIRPAKGLLSFPVPVSGKFLDSVVDDHSGIKRLPTTMFYLEDARGATGRCQTFVLPEGKGSIHLIQTSRLAGAEADRIFEAYQQQAFDGTLLFRRWPLRNHKLRGPLLTNYFSQNSGETYHYVGGTDNTVPFDRAPGAVIQARELIQKRIREALAVRYEFNEVLSAAYMEQQKMAFHSDSERGLGPVVAGLSMGSPALMHFRSLSKYVPRDQQLTSILTVVLRHGDVLVMEGAGVQDFYQHTVVPCNFRIAATARWISPSHT</sequence>
<comment type="caution">
    <text evidence="4">The sequence shown here is derived from an EMBL/GenBank/DDBJ whole genome shotgun (WGS) entry which is preliminary data.</text>
</comment>
<evidence type="ECO:0000313" key="4">
    <source>
        <dbReference type="EMBL" id="KAJ7031874.1"/>
    </source>
</evidence>
<dbReference type="GO" id="GO:0008198">
    <property type="term" value="F:ferrous iron binding"/>
    <property type="evidence" value="ECO:0007669"/>
    <property type="project" value="TreeGrafter"/>
</dbReference>
<dbReference type="AlphaFoldDB" id="A0AAD6SQH7"/>
<dbReference type="GO" id="GO:0006307">
    <property type="term" value="P:DNA alkylation repair"/>
    <property type="evidence" value="ECO:0007669"/>
    <property type="project" value="TreeGrafter"/>
</dbReference>
<feature type="region of interest" description="Disordered" evidence="2">
    <location>
        <begin position="251"/>
        <end position="275"/>
    </location>
</feature>
<dbReference type="Gene3D" id="2.60.120.590">
    <property type="entry name" value="Alpha-ketoglutarate-dependent dioxygenase AlkB-like"/>
    <property type="match status" value="1"/>
</dbReference>
<name>A0AAD6SQH7_9AGAR</name>
<dbReference type="Proteomes" id="UP001218188">
    <property type="component" value="Unassembled WGS sequence"/>
</dbReference>
<dbReference type="Pfam" id="PF13532">
    <property type="entry name" value="2OG-FeII_Oxy_2"/>
    <property type="match status" value="1"/>
</dbReference>
<dbReference type="GO" id="GO:0051747">
    <property type="term" value="F:cytosine C-5 DNA demethylase activity"/>
    <property type="evidence" value="ECO:0007669"/>
    <property type="project" value="TreeGrafter"/>
</dbReference>
<dbReference type="GO" id="GO:0035516">
    <property type="term" value="F:broad specificity oxidative DNA demethylase activity"/>
    <property type="evidence" value="ECO:0007669"/>
    <property type="project" value="TreeGrafter"/>
</dbReference>
<dbReference type="SUPFAM" id="SSF51197">
    <property type="entry name" value="Clavaminate synthase-like"/>
    <property type="match status" value="1"/>
</dbReference>
<evidence type="ECO:0000256" key="2">
    <source>
        <dbReference type="SAM" id="MobiDB-lite"/>
    </source>
</evidence>
<dbReference type="InterPro" id="IPR032852">
    <property type="entry name" value="ALKBH2"/>
</dbReference>
<dbReference type="PANTHER" id="PTHR31573:SF4">
    <property type="entry name" value="FE2OG DIOXYGENASE DOMAIN-CONTAINING PROTEIN"/>
    <property type="match status" value="1"/>
</dbReference>
<feature type="binding site" evidence="1">
    <location>
        <position position="953"/>
    </location>
    <ligand>
        <name>2-oxoglutarate</name>
        <dbReference type="ChEBI" id="CHEBI:16810"/>
    </ligand>
</feature>
<feature type="compositionally biased region" description="Basic residues" evidence="2">
    <location>
        <begin position="255"/>
        <end position="264"/>
    </location>
</feature>